<evidence type="ECO:0000256" key="7">
    <source>
        <dbReference type="ARBA" id="ARBA00022989"/>
    </source>
</evidence>
<keyword evidence="3" id="KW-1003">Cell membrane</keyword>
<evidence type="ECO:0000313" key="20">
    <source>
        <dbReference type="Ensembl" id="ENSLLEP00000032045.1"/>
    </source>
</evidence>
<keyword evidence="8 17" id="KW-0297">G-protein coupled receptor</keyword>
<evidence type="ECO:0000256" key="15">
    <source>
        <dbReference type="ARBA" id="ARBA00031780"/>
    </source>
</evidence>
<feature type="transmembrane region" description="Helical" evidence="18">
    <location>
        <begin position="207"/>
        <end position="228"/>
    </location>
</feature>
<feature type="transmembrane region" description="Helical" evidence="18">
    <location>
        <begin position="69"/>
        <end position="89"/>
    </location>
</feature>
<dbReference type="AlphaFoldDB" id="A0A8C5Q482"/>
<feature type="transmembrane region" description="Helical" evidence="18">
    <location>
        <begin position="95"/>
        <end position="117"/>
    </location>
</feature>
<dbReference type="OrthoDB" id="8881832at2759"/>
<dbReference type="InterPro" id="IPR003912">
    <property type="entry name" value="Protea_act_rcpt"/>
</dbReference>
<evidence type="ECO:0000256" key="6">
    <source>
        <dbReference type="ARBA" id="ARBA00022729"/>
    </source>
</evidence>
<feature type="transmembrane region" description="Helical" evidence="18">
    <location>
        <begin position="165"/>
        <end position="186"/>
    </location>
</feature>
<dbReference type="PROSITE" id="PS50262">
    <property type="entry name" value="G_PROTEIN_RECEP_F1_2"/>
    <property type="match status" value="1"/>
</dbReference>
<feature type="domain" description="G-protein coupled receptors family 1 profile" evidence="19">
    <location>
        <begin position="107"/>
        <end position="358"/>
    </location>
</feature>
<proteinExistence type="inferred from homology"/>
<feature type="transmembrane region" description="Helical" evidence="18">
    <location>
        <begin position="255"/>
        <end position="279"/>
    </location>
</feature>
<evidence type="ECO:0000256" key="13">
    <source>
        <dbReference type="ARBA" id="ARBA00023180"/>
    </source>
</evidence>
<feature type="transmembrane region" description="Helical" evidence="18">
    <location>
        <begin position="337"/>
        <end position="361"/>
    </location>
</feature>
<dbReference type="PRINTS" id="PR00908">
    <property type="entry name" value="THROMBINR"/>
</dbReference>
<dbReference type="PRINTS" id="PR01428">
    <property type="entry name" value="PROTEASEAR"/>
</dbReference>
<evidence type="ECO:0000256" key="5">
    <source>
        <dbReference type="ARBA" id="ARBA00022696"/>
    </source>
</evidence>
<keyword evidence="13" id="KW-0325">Glycoprotein</keyword>
<evidence type="ECO:0000256" key="10">
    <source>
        <dbReference type="ARBA" id="ARBA00023136"/>
    </source>
</evidence>
<name>A0A8C5Q482_9ANUR</name>
<organism evidence="20 21">
    <name type="scientific">Leptobrachium leishanense</name>
    <name type="common">Leishan spiny toad</name>
    <dbReference type="NCBI Taxonomy" id="445787"/>
    <lineage>
        <taxon>Eukaryota</taxon>
        <taxon>Metazoa</taxon>
        <taxon>Chordata</taxon>
        <taxon>Craniata</taxon>
        <taxon>Vertebrata</taxon>
        <taxon>Euteleostomi</taxon>
        <taxon>Amphibia</taxon>
        <taxon>Batrachia</taxon>
        <taxon>Anura</taxon>
        <taxon>Pelobatoidea</taxon>
        <taxon>Megophryidae</taxon>
        <taxon>Leptobrachium</taxon>
    </lineage>
</organism>
<comment type="subcellular location">
    <subcellularLocation>
        <location evidence="1">Cell membrane</location>
        <topology evidence="1">Multi-pass membrane protein</topology>
    </subcellularLocation>
</comment>
<evidence type="ECO:0000256" key="18">
    <source>
        <dbReference type="SAM" id="Phobius"/>
    </source>
</evidence>
<protein>
    <recommendedName>
        <fullName evidence="2">Proteinase-activated receptor 1</fullName>
    </recommendedName>
    <alternativeName>
        <fullName evidence="15">Thrombin receptor</fullName>
    </alternativeName>
</protein>
<evidence type="ECO:0000256" key="11">
    <source>
        <dbReference type="ARBA" id="ARBA00023157"/>
    </source>
</evidence>
<dbReference type="PANTHER" id="PTHR24232:SF20">
    <property type="entry name" value="PROTEINASE-ACTIVATED RECEPTOR 1"/>
    <property type="match status" value="1"/>
</dbReference>
<dbReference type="GO" id="GO:0007596">
    <property type="term" value="P:blood coagulation"/>
    <property type="evidence" value="ECO:0007669"/>
    <property type="project" value="UniProtKB-KW"/>
</dbReference>
<dbReference type="InterPro" id="IPR017452">
    <property type="entry name" value="GPCR_Rhodpsn_7TM"/>
</dbReference>
<comment type="similarity">
    <text evidence="17">Belongs to the G-protein coupled receptor 1 family.</text>
</comment>
<keyword evidence="6" id="KW-0732">Signal</keyword>
<evidence type="ECO:0000313" key="21">
    <source>
        <dbReference type="Proteomes" id="UP000694569"/>
    </source>
</evidence>
<keyword evidence="14 17" id="KW-0807">Transducer</keyword>
<keyword evidence="10 18" id="KW-0472">Membrane</keyword>
<dbReference type="InterPro" id="IPR000276">
    <property type="entry name" value="GPCR_Rhodpsn"/>
</dbReference>
<evidence type="ECO:0000256" key="12">
    <source>
        <dbReference type="ARBA" id="ARBA00023170"/>
    </source>
</evidence>
<accession>A0A8C5Q482</accession>
<reference evidence="20" key="1">
    <citation type="submission" date="2025-08" db="UniProtKB">
        <authorList>
            <consortium name="Ensembl"/>
        </authorList>
    </citation>
    <scope>IDENTIFICATION</scope>
</reference>
<dbReference type="Proteomes" id="UP000694569">
    <property type="component" value="Unplaced"/>
</dbReference>
<evidence type="ECO:0000256" key="9">
    <source>
        <dbReference type="ARBA" id="ARBA00023084"/>
    </source>
</evidence>
<dbReference type="GO" id="GO:0035025">
    <property type="term" value="P:positive regulation of Rho protein signal transduction"/>
    <property type="evidence" value="ECO:0007669"/>
    <property type="project" value="TreeGrafter"/>
</dbReference>
<keyword evidence="9" id="KW-0094">Blood coagulation</keyword>
<dbReference type="PROSITE" id="PS00237">
    <property type="entry name" value="G_PROTEIN_RECEP_F1_1"/>
    <property type="match status" value="1"/>
</dbReference>
<evidence type="ECO:0000256" key="8">
    <source>
        <dbReference type="ARBA" id="ARBA00023040"/>
    </source>
</evidence>
<dbReference type="GO" id="GO:0015057">
    <property type="term" value="F:thrombin-activated receptor activity"/>
    <property type="evidence" value="ECO:0007669"/>
    <property type="project" value="InterPro"/>
</dbReference>
<evidence type="ECO:0000256" key="14">
    <source>
        <dbReference type="ARBA" id="ARBA00023224"/>
    </source>
</evidence>
<evidence type="ECO:0000256" key="2">
    <source>
        <dbReference type="ARBA" id="ARBA00019705"/>
    </source>
</evidence>
<keyword evidence="11 16" id="KW-1015">Disulfide bond</keyword>
<reference evidence="20" key="2">
    <citation type="submission" date="2025-09" db="UniProtKB">
        <authorList>
            <consortium name="Ensembl"/>
        </authorList>
    </citation>
    <scope>IDENTIFICATION</scope>
</reference>
<keyword evidence="7 18" id="KW-1133">Transmembrane helix</keyword>
<keyword evidence="21" id="KW-1185">Reference proteome</keyword>
<dbReference type="PRINTS" id="PR00237">
    <property type="entry name" value="GPCRRHODOPSN"/>
</dbReference>
<dbReference type="InterPro" id="IPR000935">
    <property type="entry name" value="Thrmbn_rcpt"/>
</dbReference>
<feature type="transmembrane region" description="Helical" evidence="18">
    <location>
        <begin position="126"/>
        <end position="145"/>
    </location>
</feature>
<dbReference type="Ensembl" id="ENSLLET00000033269.1">
    <property type="protein sequence ID" value="ENSLLEP00000032045.1"/>
    <property type="gene ID" value="ENSLLEG00000020309.1"/>
</dbReference>
<keyword evidence="4 17" id="KW-0812">Transmembrane</keyword>
<dbReference type="GeneTree" id="ENSGT01050000244840"/>
<keyword evidence="12 17" id="KW-0675">Receptor</keyword>
<dbReference type="GO" id="GO:0005886">
    <property type="term" value="C:plasma membrane"/>
    <property type="evidence" value="ECO:0007669"/>
    <property type="project" value="UniProtKB-SubCell"/>
</dbReference>
<evidence type="ECO:0000256" key="1">
    <source>
        <dbReference type="ARBA" id="ARBA00004651"/>
    </source>
</evidence>
<feature type="disulfide bond" evidence="16">
    <location>
        <begin position="163"/>
        <end position="242"/>
    </location>
</feature>
<dbReference type="Gene3D" id="1.20.1070.10">
    <property type="entry name" value="Rhodopsin 7-helix transmembrane proteins"/>
    <property type="match status" value="1"/>
</dbReference>
<sequence length="387" mass="44370">MSRTDSLFTPQELQMHCFNVRGLDIPEKQTHLLKELRSSRTSVAFLQKTHFWAGSAPTLGGQSGDIPRILVGSFLISNVTFTFLSSVWLTKFIPSVYTVVFIIAIPLNVLSILIVIFKMKIRKPAVVYMLNLAVADVLFISVLPFKITYHFLGNNWPFGSGMCRFVTAAFYCNMYCSILLMTSISVDRFLAIVYPIHSLTWRTLGRSYLVCSLIWMISIASIVPLVIYDQTADIKELEITTCHDVLEIKENQIFYVYYFSTICLLYYFIPLLITTASYFRIIRNLVSSNNRDTLKRSRAVFLSLVVFCIFLFCFGPTNVILLTHILNFTPGVSESLYFAYMLCVCVSSISCCLDPLIYYYVSPDCRRYLYILLRCKKASKLDKNRAF</sequence>
<keyword evidence="5" id="KW-0356">Hemostasis</keyword>
<dbReference type="SUPFAM" id="SSF81321">
    <property type="entry name" value="Family A G protein-coupled receptor-like"/>
    <property type="match status" value="1"/>
</dbReference>
<dbReference type="Pfam" id="PF00001">
    <property type="entry name" value="7tm_1"/>
    <property type="match status" value="1"/>
</dbReference>
<evidence type="ECO:0000256" key="17">
    <source>
        <dbReference type="RuleBase" id="RU000688"/>
    </source>
</evidence>
<evidence type="ECO:0000256" key="4">
    <source>
        <dbReference type="ARBA" id="ARBA00022692"/>
    </source>
</evidence>
<dbReference type="GO" id="GO:0030194">
    <property type="term" value="P:positive regulation of blood coagulation"/>
    <property type="evidence" value="ECO:0007669"/>
    <property type="project" value="TreeGrafter"/>
</dbReference>
<dbReference type="GO" id="GO:0007200">
    <property type="term" value="P:phospholipase C-activating G protein-coupled receptor signaling pathway"/>
    <property type="evidence" value="ECO:0007669"/>
    <property type="project" value="TreeGrafter"/>
</dbReference>
<dbReference type="PANTHER" id="PTHR24232">
    <property type="entry name" value="G-PROTEIN COUPLED RECEPTOR"/>
    <property type="match status" value="1"/>
</dbReference>
<feature type="transmembrane region" description="Helical" evidence="18">
    <location>
        <begin position="300"/>
        <end position="325"/>
    </location>
</feature>
<evidence type="ECO:0000256" key="3">
    <source>
        <dbReference type="ARBA" id="ARBA00022475"/>
    </source>
</evidence>
<evidence type="ECO:0000259" key="19">
    <source>
        <dbReference type="PROSITE" id="PS50262"/>
    </source>
</evidence>
<dbReference type="FunFam" id="1.20.1070.10:FF:000040">
    <property type="entry name" value="Coagulation factor 2 (thrombin) receptor"/>
    <property type="match status" value="1"/>
</dbReference>
<evidence type="ECO:0000256" key="16">
    <source>
        <dbReference type="PIRSR" id="PIRSR603912-52"/>
    </source>
</evidence>